<keyword evidence="2" id="KW-1185">Reference proteome</keyword>
<accession>A0ABP6V5T8</accession>
<dbReference type="Proteomes" id="UP001500795">
    <property type="component" value="Unassembled WGS sequence"/>
</dbReference>
<evidence type="ECO:0000313" key="2">
    <source>
        <dbReference type="Proteomes" id="UP001500795"/>
    </source>
</evidence>
<sequence>MKVLNVLPTAWAKIFPYLVYGKAKGKGIGQKHQLFGLFINQLLTTWCEKRGTRDTKETFLFKIGLIGDSFDILTCNDLFIWINILILMIKLVQ</sequence>
<gene>
    <name evidence="1" type="ORF">GCM10022394_03860</name>
</gene>
<name>A0ABP6V5T8_9GAMM</name>
<reference evidence="2" key="1">
    <citation type="journal article" date="2019" name="Int. J. Syst. Evol. Microbiol.">
        <title>The Global Catalogue of Microorganisms (GCM) 10K type strain sequencing project: providing services to taxonomists for standard genome sequencing and annotation.</title>
        <authorList>
            <consortium name="The Broad Institute Genomics Platform"/>
            <consortium name="The Broad Institute Genome Sequencing Center for Infectious Disease"/>
            <person name="Wu L."/>
            <person name="Ma J."/>
        </authorList>
    </citation>
    <scope>NUCLEOTIDE SEQUENCE [LARGE SCALE GENOMIC DNA]</scope>
    <source>
        <strain evidence="2">JCM 17110</strain>
    </source>
</reference>
<dbReference type="EMBL" id="BAABCX010000001">
    <property type="protein sequence ID" value="GAA3527935.1"/>
    <property type="molecule type" value="Genomic_DNA"/>
</dbReference>
<protein>
    <submittedName>
        <fullName evidence="1">Uncharacterized protein</fullName>
    </submittedName>
</protein>
<comment type="caution">
    <text evidence="1">The sequence shown here is derived from an EMBL/GenBank/DDBJ whole genome shotgun (WGS) entry which is preliminary data.</text>
</comment>
<proteinExistence type="predicted"/>
<dbReference type="RefSeq" id="WP_344954189.1">
    <property type="nucleotide sequence ID" value="NZ_BAABCX010000001.1"/>
</dbReference>
<evidence type="ECO:0000313" key="1">
    <source>
        <dbReference type="EMBL" id="GAA3527935.1"/>
    </source>
</evidence>
<organism evidence="1 2">
    <name type="scientific">Zobellella aerophila</name>
    <dbReference type="NCBI Taxonomy" id="870480"/>
    <lineage>
        <taxon>Bacteria</taxon>
        <taxon>Pseudomonadati</taxon>
        <taxon>Pseudomonadota</taxon>
        <taxon>Gammaproteobacteria</taxon>
        <taxon>Aeromonadales</taxon>
        <taxon>Aeromonadaceae</taxon>
        <taxon>Zobellella</taxon>
    </lineage>
</organism>